<evidence type="ECO:0000313" key="3">
    <source>
        <dbReference type="Proteomes" id="UP000499080"/>
    </source>
</evidence>
<dbReference type="PANTHER" id="PTHR36688:SF1">
    <property type="entry name" value="ENDONUCLEASE_EXONUCLEASE_PHOSPHATASE DOMAIN-CONTAINING PROTEIN"/>
    <property type="match status" value="1"/>
</dbReference>
<comment type="caution">
    <text evidence="2">The sequence shown here is derived from an EMBL/GenBank/DDBJ whole genome shotgun (WGS) entry which is preliminary data.</text>
</comment>
<dbReference type="CDD" id="cd01650">
    <property type="entry name" value="RT_nLTR_like"/>
    <property type="match status" value="1"/>
</dbReference>
<dbReference type="SUPFAM" id="SSF56219">
    <property type="entry name" value="DNase I-like"/>
    <property type="match status" value="1"/>
</dbReference>
<reference evidence="2 3" key="1">
    <citation type="journal article" date="2019" name="Sci. Rep.">
        <title>Orb-weaving spider Araneus ventricosus genome elucidates the spidroin gene catalogue.</title>
        <authorList>
            <person name="Kono N."/>
            <person name="Nakamura H."/>
            <person name="Ohtoshi R."/>
            <person name="Moran D.A.P."/>
            <person name="Shinohara A."/>
            <person name="Yoshida Y."/>
            <person name="Fujiwara M."/>
            <person name="Mori M."/>
            <person name="Tomita M."/>
            <person name="Arakawa K."/>
        </authorList>
    </citation>
    <scope>NUCLEOTIDE SEQUENCE [LARGE SCALE GENOMIC DNA]</scope>
</reference>
<dbReference type="OrthoDB" id="6437248at2759"/>
<name>A0A4Y2GRQ9_ARAVE</name>
<dbReference type="InterPro" id="IPR005135">
    <property type="entry name" value="Endo/exonuclease/phosphatase"/>
</dbReference>
<dbReference type="SUPFAM" id="SSF56672">
    <property type="entry name" value="DNA/RNA polymerases"/>
    <property type="match status" value="1"/>
</dbReference>
<organism evidence="2 3">
    <name type="scientific">Araneus ventricosus</name>
    <name type="common">Orbweaver spider</name>
    <name type="synonym">Epeira ventricosa</name>
    <dbReference type="NCBI Taxonomy" id="182803"/>
    <lineage>
        <taxon>Eukaryota</taxon>
        <taxon>Metazoa</taxon>
        <taxon>Ecdysozoa</taxon>
        <taxon>Arthropoda</taxon>
        <taxon>Chelicerata</taxon>
        <taxon>Arachnida</taxon>
        <taxon>Araneae</taxon>
        <taxon>Araneomorphae</taxon>
        <taxon>Entelegynae</taxon>
        <taxon>Araneoidea</taxon>
        <taxon>Araneidae</taxon>
        <taxon>Araneus</taxon>
    </lineage>
</organism>
<dbReference type="Pfam" id="PF00078">
    <property type="entry name" value="RVT_1"/>
    <property type="match status" value="1"/>
</dbReference>
<evidence type="ECO:0000313" key="2">
    <source>
        <dbReference type="EMBL" id="GBM54834.1"/>
    </source>
</evidence>
<keyword evidence="3" id="KW-1185">Reference proteome</keyword>
<sequence>MLAKTAKKELPDIILVQEPYVKDNKIEGLPGYWKSWLSKNNKAGIIDLPTCNNPIFLLYGNDIVAIKIQGEDYLIGADLNAHSQSWGYSDFDTRGEKVLNFISSLNGQLLNTPGAPPTYEQRNSNGWPDITIVSSTDLVNNSNWQVLEDLESYSDHKFIRTIINRDQYILSYNRFNTIFGGHKKFQNIIKSKAQNILQRISNTNTPEELDDLTKFIQQEINMACRKSYKLKKTPSTPTISWWNLQLETRKKEISALKRRAQRSFDAEKAHFQLKAKIKQSIFKKEVLSAKRNCFKRNCTQDENVYGKFFKIAFKNSAPPTDIFTLIDNQQRGSPREIAKSILETLYPTTIETTNQTPSPKQPTLEPPFTNKELKEIIRFLPTNKAPGNDGIDFIIMKQLFQACPSILRNYYSKCLHLQKFPTPLKEGIIVLFHKKGKEERNLSSYRPITLLPTLGKILEKLLLQRFNYTLEKENKLHINFNLASNQGKSVDLALHSLISKISEAKQKGLQTLFISIDIKGAFDNLLYSSIKNSIDNITNKTNVTESLKDILSNRKVIIQTQEGPAIWQQTKGCAQGSCSGPAFWNLVADNILNTDWPQNVHLQAFSDDFAFVISHKTKDGVQQLANRAITTFSNWAELNKLQISLEKTKYVYIGNLINPARIKWNNTRIQKVSTLRYLGIIIDDKLKWIPHIKEKGTKALQQYQHFQRIAGKNWGLTTANRKLMYKTVIERMLCHGTVAWAQKISESMKRKLNTIQRKFLLLITKAYHTTATNSLQVITGIPPLHLTVNKEAKFIKISRLRLPTQVLNTPLDPTKYEVIQRGHHMHPAKFLIDKQITTQPLKEYPTANST</sequence>
<dbReference type="GO" id="GO:0003824">
    <property type="term" value="F:catalytic activity"/>
    <property type="evidence" value="ECO:0007669"/>
    <property type="project" value="InterPro"/>
</dbReference>
<dbReference type="Gene3D" id="3.60.10.10">
    <property type="entry name" value="Endonuclease/exonuclease/phosphatase"/>
    <property type="match status" value="1"/>
</dbReference>
<dbReference type="PANTHER" id="PTHR36688">
    <property type="entry name" value="ENDO/EXONUCLEASE/PHOSPHATASE DOMAIN-CONTAINING PROTEIN"/>
    <property type="match status" value="1"/>
</dbReference>
<gene>
    <name evidence="2" type="primary">PO11_126</name>
    <name evidence="2" type="ORF">AVEN_3821_1</name>
</gene>
<dbReference type="InterPro" id="IPR043502">
    <property type="entry name" value="DNA/RNA_pol_sf"/>
</dbReference>
<dbReference type="AlphaFoldDB" id="A0A4Y2GRQ9"/>
<dbReference type="PROSITE" id="PS50878">
    <property type="entry name" value="RT_POL"/>
    <property type="match status" value="1"/>
</dbReference>
<proteinExistence type="predicted"/>
<dbReference type="InterPro" id="IPR052560">
    <property type="entry name" value="RdDP_mobile_element"/>
</dbReference>
<dbReference type="InterPro" id="IPR000477">
    <property type="entry name" value="RT_dom"/>
</dbReference>
<feature type="domain" description="Reverse transcriptase" evidence="1">
    <location>
        <begin position="413"/>
        <end position="682"/>
    </location>
</feature>
<dbReference type="Pfam" id="PF14529">
    <property type="entry name" value="Exo_endo_phos_2"/>
    <property type="match status" value="1"/>
</dbReference>
<dbReference type="Proteomes" id="UP000499080">
    <property type="component" value="Unassembled WGS sequence"/>
</dbReference>
<protein>
    <submittedName>
        <fullName evidence="2">Retrovirus-related Pol polyprotein from type-1 retrotransposable element R1</fullName>
    </submittedName>
</protein>
<dbReference type="GO" id="GO:0071897">
    <property type="term" value="P:DNA biosynthetic process"/>
    <property type="evidence" value="ECO:0007669"/>
    <property type="project" value="UniProtKB-ARBA"/>
</dbReference>
<evidence type="ECO:0000259" key="1">
    <source>
        <dbReference type="PROSITE" id="PS50878"/>
    </source>
</evidence>
<dbReference type="EMBL" id="BGPR01001476">
    <property type="protein sequence ID" value="GBM54834.1"/>
    <property type="molecule type" value="Genomic_DNA"/>
</dbReference>
<dbReference type="InterPro" id="IPR036691">
    <property type="entry name" value="Endo/exonu/phosph_ase_sf"/>
</dbReference>
<accession>A0A4Y2GRQ9</accession>